<comment type="caution">
    <text evidence="2">The sequence shown here is derived from an EMBL/GenBank/DDBJ whole genome shotgun (WGS) entry which is preliminary data.</text>
</comment>
<feature type="region of interest" description="Disordered" evidence="1">
    <location>
        <begin position="53"/>
        <end position="72"/>
    </location>
</feature>
<sequence length="72" mass="8497">MLKMLRAKMMGQNQARFSSAIWEIMTRTCRSVASSQLQLNCHIRLKQPHSPFYVQSDSQIHPPEDNQWQSRH</sequence>
<name>A0ABX4TQJ4_9HYPH</name>
<dbReference type="Proteomes" id="UP001190825">
    <property type="component" value="Unassembled WGS sequence"/>
</dbReference>
<accession>A0ABX4TQJ4</accession>
<dbReference type="EMBL" id="NBUC01000050">
    <property type="protein sequence ID" value="PLU06594.1"/>
    <property type="molecule type" value="Genomic_DNA"/>
</dbReference>
<keyword evidence="3" id="KW-1185">Reference proteome</keyword>
<evidence type="ECO:0000256" key="1">
    <source>
        <dbReference type="SAM" id="MobiDB-lite"/>
    </source>
</evidence>
<reference evidence="2 3" key="1">
    <citation type="journal article" date="2018" name="FEMS Microbiol. Ecol.">
        <title>Co-invading symbiotic mutualists of Medicago polymorpha retain high ancestral diversity and contain diverse accessory genomes.</title>
        <authorList>
            <person name="Porter S.S."/>
            <person name="Faber-Hammond J.J."/>
            <person name="Friesen M.L."/>
        </authorList>
    </citation>
    <scope>NUCLEOTIDE SEQUENCE [LARGE SCALE GENOMIC DNA]</scope>
    <source>
        <strain evidence="2 3">Str16</strain>
    </source>
</reference>
<gene>
    <name evidence="2" type="ORF">BMJ33_06375</name>
</gene>
<evidence type="ECO:0000313" key="3">
    <source>
        <dbReference type="Proteomes" id="UP001190825"/>
    </source>
</evidence>
<evidence type="ECO:0000313" key="2">
    <source>
        <dbReference type="EMBL" id="PLU06594.1"/>
    </source>
</evidence>
<proteinExistence type="predicted"/>
<protein>
    <submittedName>
        <fullName evidence="2">Uncharacterized protein</fullName>
    </submittedName>
</protein>
<organism evidence="2 3">
    <name type="scientific">Sinorhizobium medicae</name>
    <dbReference type="NCBI Taxonomy" id="110321"/>
    <lineage>
        <taxon>Bacteria</taxon>
        <taxon>Pseudomonadati</taxon>
        <taxon>Pseudomonadota</taxon>
        <taxon>Alphaproteobacteria</taxon>
        <taxon>Hyphomicrobiales</taxon>
        <taxon>Rhizobiaceae</taxon>
        <taxon>Sinorhizobium/Ensifer group</taxon>
        <taxon>Sinorhizobium</taxon>
    </lineage>
</organism>